<evidence type="ECO:0000256" key="1">
    <source>
        <dbReference type="SAM" id="MobiDB-lite"/>
    </source>
</evidence>
<evidence type="ECO:0008006" key="4">
    <source>
        <dbReference type="Google" id="ProtNLM"/>
    </source>
</evidence>
<keyword evidence="3" id="KW-1185">Reference proteome</keyword>
<organism evidence="2 3">
    <name type="scientific">Streptomyces qinglanensis</name>
    <dbReference type="NCBI Taxonomy" id="943816"/>
    <lineage>
        <taxon>Bacteria</taxon>
        <taxon>Bacillati</taxon>
        <taxon>Actinomycetota</taxon>
        <taxon>Actinomycetes</taxon>
        <taxon>Kitasatosporales</taxon>
        <taxon>Streptomycetaceae</taxon>
        <taxon>Streptomyces</taxon>
    </lineage>
</organism>
<feature type="compositionally biased region" description="Pro residues" evidence="1">
    <location>
        <begin position="21"/>
        <end position="31"/>
    </location>
</feature>
<evidence type="ECO:0000313" key="2">
    <source>
        <dbReference type="EMBL" id="SES32338.1"/>
    </source>
</evidence>
<dbReference type="RefSeq" id="WP_075003075.1">
    <property type="nucleotide sequence ID" value="NZ_FOGO01000017.1"/>
</dbReference>
<reference evidence="3" key="1">
    <citation type="submission" date="2016-10" db="EMBL/GenBank/DDBJ databases">
        <authorList>
            <person name="Varghese N."/>
            <person name="Submissions S."/>
        </authorList>
    </citation>
    <scope>NUCLEOTIDE SEQUENCE [LARGE SCALE GENOMIC DNA]</scope>
    <source>
        <strain evidence="3">CGMCC 4.6825</strain>
    </source>
</reference>
<dbReference type="Proteomes" id="UP000182841">
    <property type="component" value="Unassembled WGS sequence"/>
</dbReference>
<gene>
    <name evidence="2" type="ORF">SAMN05421870_11758</name>
</gene>
<dbReference type="AlphaFoldDB" id="A0A1H9WEI5"/>
<evidence type="ECO:0000313" key="3">
    <source>
        <dbReference type="Proteomes" id="UP000182841"/>
    </source>
</evidence>
<dbReference type="EMBL" id="FOGO01000017">
    <property type="protein sequence ID" value="SES32338.1"/>
    <property type="molecule type" value="Genomic_DNA"/>
</dbReference>
<protein>
    <recommendedName>
        <fullName evidence="4">Secreted protein</fullName>
    </recommendedName>
</protein>
<name>A0A1H9WEI5_9ACTN</name>
<feature type="region of interest" description="Disordered" evidence="1">
    <location>
        <begin position="1"/>
        <end position="50"/>
    </location>
</feature>
<proteinExistence type="predicted"/>
<accession>A0A1H9WEI5</accession>
<sequence length="174" mass="18821">MKRRKVSTSNLEEFLEATAPPDRPAASPAPEPAQGAAPVQPPGSDAAEPHTGLRTEFAFELPRGYVDDAGTVHRTGSMRLATARDELRPQIDLRVKENPAYLSVVLLSQVITRLGTVTDVHAGVVERMYATDVAFLQDFYRRVNSEGHTHAAVTCPLCHGSFEVDLSGGRLGES</sequence>
<dbReference type="OrthoDB" id="9802230at2"/>